<evidence type="ECO:0000256" key="3">
    <source>
        <dbReference type="ARBA" id="ARBA00022475"/>
    </source>
</evidence>
<dbReference type="Proteomes" id="UP000643405">
    <property type="component" value="Unassembled WGS sequence"/>
</dbReference>
<feature type="transmembrane region" description="Helical" evidence="7">
    <location>
        <begin position="90"/>
        <end position="110"/>
    </location>
</feature>
<evidence type="ECO:0000313" key="10">
    <source>
        <dbReference type="Proteomes" id="UP000643405"/>
    </source>
</evidence>
<feature type="domain" description="Tripartite ATP-independent periplasmic transporters DctQ component" evidence="8">
    <location>
        <begin position="27"/>
        <end position="153"/>
    </location>
</feature>
<dbReference type="RefSeq" id="WP_188166647.1">
    <property type="nucleotide sequence ID" value="NZ_JACVVX010000010.1"/>
</dbReference>
<keyword evidence="10" id="KW-1185">Reference proteome</keyword>
<keyword evidence="2 7" id="KW-0813">Transport</keyword>
<keyword evidence="3" id="KW-1003">Cell membrane</keyword>
<evidence type="ECO:0000256" key="4">
    <source>
        <dbReference type="ARBA" id="ARBA00022692"/>
    </source>
</evidence>
<feature type="transmembrane region" description="Helical" evidence="7">
    <location>
        <begin position="50"/>
        <end position="69"/>
    </location>
</feature>
<comment type="function">
    <text evidence="7">Part of the tripartite ATP-independent periplasmic (TRAP) transport system.</text>
</comment>
<dbReference type="EMBL" id="JACVVX010000010">
    <property type="protein sequence ID" value="MBD0417210.1"/>
    <property type="molecule type" value="Genomic_DNA"/>
</dbReference>
<name>A0A8J6PRV9_9HYPH</name>
<dbReference type="Pfam" id="PF04290">
    <property type="entry name" value="DctQ"/>
    <property type="match status" value="1"/>
</dbReference>
<evidence type="ECO:0000256" key="5">
    <source>
        <dbReference type="ARBA" id="ARBA00022989"/>
    </source>
</evidence>
<evidence type="ECO:0000256" key="2">
    <source>
        <dbReference type="ARBA" id="ARBA00022448"/>
    </source>
</evidence>
<keyword evidence="6 7" id="KW-0472">Membrane</keyword>
<dbReference type="InterPro" id="IPR055348">
    <property type="entry name" value="DctQ"/>
</dbReference>
<dbReference type="GO" id="GO:0005886">
    <property type="term" value="C:plasma membrane"/>
    <property type="evidence" value="ECO:0007669"/>
    <property type="project" value="UniProtKB-SubCell"/>
</dbReference>
<evidence type="ECO:0000256" key="7">
    <source>
        <dbReference type="RuleBase" id="RU369079"/>
    </source>
</evidence>
<feature type="transmembrane region" description="Helical" evidence="7">
    <location>
        <begin position="130"/>
        <end position="160"/>
    </location>
</feature>
<sequence>MKSMEARLRAASHTLALLGFVGLLGLSIMISLDVLLRWLAGMPLQGVNDVSAVVMAVVISACIPANLAMKQNISVEVAGAMLGGGTKRALDTFASLVTLVFIVLMAWQFVPYTMNLHANGDRTWVLAWPVWPWWAVASAMIIFAAVVQFLVFVADFAALIRGDADRFDSGPEGRDPHL</sequence>
<keyword evidence="4 7" id="KW-0812">Transmembrane</keyword>
<organism evidence="9 10">
    <name type="scientific">Oryzicola mucosus</name>
    <dbReference type="NCBI Taxonomy" id="2767425"/>
    <lineage>
        <taxon>Bacteria</taxon>
        <taxon>Pseudomonadati</taxon>
        <taxon>Pseudomonadota</taxon>
        <taxon>Alphaproteobacteria</taxon>
        <taxon>Hyphomicrobiales</taxon>
        <taxon>Phyllobacteriaceae</taxon>
        <taxon>Oryzicola</taxon>
    </lineage>
</organism>
<reference evidence="9" key="1">
    <citation type="submission" date="2020-09" db="EMBL/GenBank/DDBJ databases">
        <title>Genome seq and assembly of Tianweitania sp.</title>
        <authorList>
            <person name="Chhetri G."/>
        </authorList>
    </citation>
    <scope>NUCLEOTIDE SEQUENCE</scope>
    <source>
        <strain evidence="9">Rool2</strain>
    </source>
</reference>
<comment type="similarity">
    <text evidence="7">Belongs to the TRAP transporter small permease family.</text>
</comment>
<keyword evidence="5 7" id="KW-1133">Transmembrane helix</keyword>
<evidence type="ECO:0000256" key="6">
    <source>
        <dbReference type="ARBA" id="ARBA00023136"/>
    </source>
</evidence>
<proteinExistence type="inferred from homology"/>
<keyword evidence="7" id="KW-0997">Cell inner membrane</keyword>
<feature type="transmembrane region" description="Helical" evidence="7">
    <location>
        <begin position="12"/>
        <end position="30"/>
    </location>
</feature>
<dbReference type="GO" id="GO:0022857">
    <property type="term" value="F:transmembrane transporter activity"/>
    <property type="evidence" value="ECO:0007669"/>
    <property type="project" value="UniProtKB-UniRule"/>
</dbReference>
<dbReference type="AlphaFoldDB" id="A0A8J6PRV9"/>
<evidence type="ECO:0000259" key="8">
    <source>
        <dbReference type="Pfam" id="PF04290"/>
    </source>
</evidence>
<comment type="subunit">
    <text evidence="7">The complex comprises the extracytoplasmic solute receptor protein and the two transmembrane proteins.</text>
</comment>
<evidence type="ECO:0000256" key="1">
    <source>
        <dbReference type="ARBA" id="ARBA00004651"/>
    </source>
</evidence>
<gene>
    <name evidence="9" type="ORF">ICI42_21440</name>
</gene>
<comment type="caution">
    <text evidence="9">The sequence shown here is derived from an EMBL/GenBank/DDBJ whole genome shotgun (WGS) entry which is preliminary data.</text>
</comment>
<evidence type="ECO:0000313" key="9">
    <source>
        <dbReference type="EMBL" id="MBD0417210.1"/>
    </source>
</evidence>
<protein>
    <recommendedName>
        <fullName evidence="7">TRAP transporter small permease protein</fullName>
    </recommendedName>
</protein>
<accession>A0A8J6PRV9</accession>
<comment type="subcellular location">
    <subcellularLocation>
        <location evidence="7">Cell inner membrane</location>
        <topology evidence="7">Multi-pass membrane protein</topology>
    </subcellularLocation>
    <subcellularLocation>
        <location evidence="1">Cell membrane</location>
        <topology evidence="1">Multi-pass membrane protein</topology>
    </subcellularLocation>
</comment>